<comment type="caution">
    <text evidence="2">The sequence shown here is derived from an EMBL/GenBank/DDBJ whole genome shotgun (WGS) entry which is preliminary data.</text>
</comment>
<dbReference type="AlphaFoldDB" id="A0A158AWK1"/>
<feature type="transmembrane region" description="Helical" evidence="1">
    <location>
        <begin position="37"/>
        <end position="62"/>
    </location>
</feature>
<gene>
    <name evidence="2" type="ORF">AWB75_02689</name>
</gene>
<keyword evidence="3" id="KW-1185">Reference proteome</keyword>
<dbReference type="OrthoDB" id="9132122at2"/>
<feature type="transmembrane region" description="Helical" evidence="1">
    <location>
        <begin position="82"/>
        <end position="99"/>
    </location>
</feature>
<evidence type="ECO:0000256" key="1">
    <source>
        <dbReference type="SAM" id="Phobius"/>
    </source>
</evidence>
<evidence type="ECO:0000313" key="2">
    <source>
        <dbReference type="EMBL" id="SAK62391.1"/>
    </source>
</evidence>
<keyword evidence="1" id="KW-1133">Transmembrane helix</keyword>
<organism evidence="2 3">
    <name type="scientific">Caballeronia catudaia</name>
    <dbReference type="NCBI Taxonomy" id="1777136"/>
    <lineage>
        <taxon>Bacteria</taxon>
        <taxon>Pseudomonadati</taxon>
        <taxon>Pseudomonadota</taxon>
        <taxon>Betaproteobacteria</taxon>
        <taxon>Burkholderiales</taxon>
        <taxon>Burkholderiaceae</taxon>
        <taxon>Caballeronia</taxon>
    </lineage>
</organism>
<protein>
    <submittedName>
        <fullName evidence="2">Uncharacterized protein</fullName>
    </submittedName>
</protein>
<dbReference type="Proteomes" id="UP000054870">
    <property type="component" value="Unassembled WGS sequence"/>
</dbReference>
<reference evidence="2" key="1">
    <citation type="submission" date="2016-01" db="EMBL/GenBank/DDBJ databases">
        <authorList>
            <person name="Peeters C."/>
        </authorList>
    </citation>
    <scope>NUCLEOTIDE SEQUENCE [LARGE SCALE GENOMIC DNA]</scope>
    <source>
        <strain evidence="2">LMG 29318</strain>
    </source>
</reference>
<sequence>MDFPWLPLAFNLALLGVALFICHTLNASRASLTWNGALLFLVLCTAAMLLDFALTIIFASAHFHERTQYDTFGSRTAWSERILAYVIPCAIALLLAWRFRRRQRFAHERTRIGDRVNVWRRTKRRLVPVGMDALTPRE</sequence>
<proteinExistence type="predicted"/>
<keyword evidence="1" id="KW-0812">Transmembrane</keyword>
<evidence type="ECO:0000313" key="3">
    <source>
        <dbReference type="Proteomes" id="UP000054870"/>
    </source>
</evidence>
<dbReference type="EMBL" id="FCOF02000010">
    <property type="protein sequence ID" value="SAK62391.1"/>
    <property type="molecule type" value="Genomic_DNA"/>
</dbReference>
<keyword evidence="1" id="KW-0472">Membrane</keyword>
<accession>A0A158AWK1</accession>
<name>A0A158AWK1_9BURK</name>
<feature type="transmembrane region" description="Helical" evidence="1">
    <location>
        <begin position="6"/>
        <end position="25"/>
    </location>
</feature>